<proteinExistence type="predicted"/>
<accession>A0A7J6NWL9</accession>
<sequence>MSATNPTLGGVSQATPLPDVLTTEQLKALVPGGDEMDDTAIELLKRMGNDILDKILSDAASVAKRRKEEAISLSSLEYALEREWGISIRDESSPFFCGERTQPKSSEQQQDTKDGAAAASTDESPLSVVSVGEFVSDASTEPEMGESSHDAQEELGRAFEEQERRLERLLRDRVQLERACLAFLSSDMPQHEREDLLQARTELADLLRTQVCRAAPWFHGKDATTRARIRVNCEVSRAEASDANGSAKVPGLSAGGVWVDKSNYTAFRKQHRSTGALLAVGSSSYAKCSSPEYCCDVELLLSRFNSTGLGIPFVRVDVDTAKGKALVERLKRIKRPPHGLHVLSDTLDVNGTVITEFVNSIRFPLSHEIHTRSDLKRFLSDVALFRPEYPHWIRVILAMAGSELDEYEDEVEDLRDAMYRSRLTRKPLSSQLALVRNSALSKRIRAASNCPPDQGGPALVVYSLFHGEYLSPARHRANDTEASLGEVPVRRIASTGLRIAAADQRALPGWVVVYMKASPHVRISKGDDSLVSDYIPLRRSCTMLSSSDTAPLSQWLMTAVLPHIGSFDSSSSEFYEALTDSGLPVAEWPMIVLFTNTSDAARRDIHLTVFSQAEKMFRHDPVIFTYMDAEQHATQMASLRLDAEKGMRPVVALQVRRALGRDRSTSTEEPTYSRDVPPPKSRKSVPKRREGEYRQVPTVSRASSTFDRLDYVPHISRGHAEEQIEEYVLDESRDVLIYAYDSNKEADLQKGFALYVNRAWVRVVELGLTETLKVLALDTSKVDVSKFTMGKPAAAFPPSTPGLYFFPAADKSPPFKQYPMRPSKTDDQKPQVQSILYWMQALASFPFKLPEVPHLDRLEADDYWRYVANEQWENWDERTKQYIDDLYHDKKLLKLLNKYREEASDPSQVPPNVESNLKILEERIAERYSKKTPLSPDWDDDDQFGPPTLDETDIDDDEDEEVEL</sequence>
<evidence type="ECO:0000256" key="2">
    <source>
        <dbReference type="SAM" id="MobiDB-lite"/>
    </source>
</evidence>
<organism evidence="3 4">
    <name type="scientific">Perkinsus olseni</name>
    <name type="common">Perkinsus atlanticus</name>
    <dbReference type="NCBI Taxonomy" id="32597"/>
    <lineage>
        <taxon>Eukaryota</taxon>
        <taxon>Sar</taxon>
        <taxon>Alveolata</taxon>
        <taxon>Perkinsozoa</taxon>
        <taxon>Perkinsea</taxon>
        <taxon>Perkinsida</taxon>
        <taxon>Perkinsidae</taxon>
        <taxon>Perkinsus</taxon>
    </lineage>
</organism>
<gene>
    <name evidence="3" type="ORF">FOZ60_003975</name>
</gene>
<evidence type="ECO:0000256" key="1">
    <source>
        <dbReference type="SAM" id="Coils"/>
    </source>
</evidence>
<feature type="region of interest" description="Disordered" evidence="2">
    <location>
        <begin position="928"/>
        <end position="964"/>
    </location>
</feature>
<feature type="coiled-coil region" evidence="1">
    <location>
        <begin position="397"/>
        <end position="424"/>
    </location>
</feature>
<feature type="region of interest" description="Disordered" evidence="2">
    <location>
        <begin position="95"/>
        <end position="125"/>
    </location>
</feature>
<name>A0A7J6NWL9_PEROL</name>
<dbReference type="EMBL" id="JABANP010000186">
    <property type="protein sequence ID" value="KAF4687451.1"/>
    <property type="molecule type" value="Genomic_DNA"/>
</dbReference>
<dbReference type="AlphaFoldDB" id="A0A7J6NWL9"/>
<dbReference type="InterPro" id="IPR009072">
    <property type="entry name" value="Histone-fold"/>
</dbReference>
<protein>
    <submittedName>
        <fullName evidence="3">Uncharacterized protein</fullName>
    </submittedName>
</protein>
<keyword evidence="1" id="KW-0175">Coiled coil</keyword>
<feature type="coiled-coil region" evidence="1">
    <location>
        <begin position="152"/>
        <end position="179"/>
    </location>
</feature>
<reference evidence="3 4" key="1">
    <citation type="submission" date="2020-04" db="EMBL/GenBank/DDBJ databases">
        <title>Perkinsus olseni comparative genomics.</title>
        <authorList>
            <person name="Bogema D.R."/>
        </authorList>
    </citation>
    <scope>NUCLEOTIDE SEQUENCE [LARGE SCALE GENOMIC DNA]</scope>
    <source>
        <strain evidence="3">00978-12</strain>
    </source>
</reference>
<dbReference type="Proteomes" id="UP000541610">
    <property type="component" value="Unassembled WGS sequence"/>
</dbReference>
<evidence type="ECO:0000313" key="4">
    <source>
        <dbReference type="Proteomes" id="UP000541610"/>
    </source>
</evidence>
<dbReference type="Gene3D" id="1.10.20.10">
    <property type="entry name" value="Histone, subunit A"/>
    <property type="match status" value="1"/>
</dbReference>
<evidence type="ECO:0000313" key="3">
    <source>
        <dbReference type="EMBL" id="KAF4687451.1"/>
    </source>
</evidence>
<feature type="compositionally biased region" description="Acidic residues" evidence="2">
    <location>
        <begin position="950"/>
        <end position="964"/>
    </location>
</feature>
<dbReference type="GO" id="GO:0046982">
    <property type="term" value="F:protein heterodimerization activity"/>
    <property type="evidence" value="ECO:0007669"/>
    <property type="project" value="InterPro"/>
</dbReference>
<comment type="caution">
    <text evidence="3">The sequence shown here is derived from an EMBL/GenBank/DDBJ whole genome shotgun (WGS) entry which is preliminary data.</text>
</comment>
<feature type="region of interest" description="Disordered" evidence="2">
    <location>
        <begin position="658"/>
        <end position="697"/>
    </location>
</feature>
<dbReference type="OrthoDB" id="10492360at2759"/>